<reference evidence="1 2" key="1">
    <citation type="submission" date="2020-08" db="EMBL/GenBank/DDBJ databases">
        <title>Genomic Encyclopedia of Type Strains, Phase IV (KMG-IV): sequencing the most valuable type-strain genomes for metagenomic binning, comparative biology and taxonomic classification.</title>
        <authorList>
            <person name="Goeker M."/>
        </authorList>
    </citation>
    <scope>NUCLEOTIDE SEQUENCE [LARGE SCALE GENOMIC DNA]</scope>
    <source>
        <strain evidence="1 2">DSM 26438</strain>
    </source>
</reference>
<evidence type="ECO:0008006" key="3">
    <source>
        <dbReference type="Google" id="ProtNLM"/>
    </source>
</evidence>
<dbReference type="Proteomes" id="UP000565286">
    <property type="component" value="Unassembled WGS sequence"/>
</dbReference>
<comment type="caution">
    <text evidence="1">The sequence shown here is derived from an EMBL/GenBank/DDBJ whole genome shotgun (WGS) entry which is preliminary data.</text>
</comment>
<gene>
    <name evidence="1" type="ORF">GGQ73_003205</name>
</gene>
<dbReference type="InterPro" id="IPR009363">
    <property type="entry name" value="Phage_Mu_Gp16"/>
</dbReference>
<evidence type="ECO:0000313" key="2">
    <source>
        <dbReference type="Proteomes" id="UP000565286"/>
    </source>
</evidence>
<keyword evidence="2" id="KW-1185">Reference proteome</keyword>
<dbReference type="RefSeq" id="WP_183897094.1">
    <property type="nucleotide sequence ID" value="NZ_JACIDV010000009.1"/>
</dbReference>
<evidence type="ECO:0000313" key="1">
    <source>
        <dbReference type="EMBL" id="MBB3947239.1"/>
    </source>
</evidence>
<organism evidence="1 2">
    <name type="scientific">Rhizobium skierniewicense</name>
    <dbReference type="NCBI Taxonomy" id="984260"/>
    <lineage>
        <taxon>Bacteria</taxon>
        <taxon>Pseudomonadati</taxon>
        <taxon>Pseudomonadota</taxon>
        <taxon>Alphaproteobacteria</taxon>
        <taxon>Hyphomicrobiales</taxon>
        <taxon>Rhizobiaceae</taxon>
        <taxon>Rhizobium/Agrobacterium group</taxon>
        <taxon>Rhizobium</taxon>
    </lineage>
</organism>
<proteinExistence type="predicted"/>
<dbReference type="AlphaFoldDB" id="A0A7W6G390"/>
<accession>A0A7W6G390</accession>
<protein>
    <recommendedName>
        <fullName evidence="3">Regulatory protein GemA</fullName>
    </recommendedName>
</protein>
<sequence length="218" mass="24361">MSIQRAIFGGFRQLDITDEDAQRAIYARVTGQSRLSLMTAPQQDAVLVELRRLGYKPVAMARPNGRRKLDGRFAPKMQSLWIAAYNLGIVDNRDDAALTAFVKRQTGIDSAQWVNNAGDATKVVEALKAWISREGGVEWADLKPCQPYETRYGYKIALAQHAFLKASLCEGFWPCVTAILDRGITYRGVTDAEWVLVMNHFGKLVRARKPATKKTVVS</sequence>
<name>A0A7W6G390_9HYPH</name>
<dbReference type="Pfam" id="PF06252">
    <property type="entry name" value="GemA"/>
    <property type="match status" value="1"/>
</dbReference>
<dbReference type="EMBL" id="JACIDV010000009">
    <property type="protein sequence ID" value="MBB3947239.1"/>
    <property type="molecule type" value="Genomic_DNA"/>
</dbReference>